<name>A0A223CZG7_9BACL</name>
<evidence type="ECO:0000313" key="1">
    <source>
        <dbReference type="EMBL" id="ASS74731.1"/>
    </source>
</evidence>
<reference evidence="1 2" key="1">
    <citation type="journal article" date="2015" name="Int. J. Syst. Evol. Microbiol.">
        <title>Tumebacillus algifaecis sp. nov., isolated from decomposing algal scum.</title>
        <authorList>
            <person name="Wu Y.F."/>
            <person name="Zhang B."/>
            <person name="Xing P."/>
            <person name="Wu Q.L."/>
            <person name="Liu S.J."/>
        </authorList>
    </citation>
    <scope>NUCLEOTIDE SEQUENCE [LARGE SCALE GENOMIC DNA]</scope>
    <source>
        <strain evidence="1 2">THMBR28</strain>
    </source>
</reference>
<dbReference type="KEGG" id="tab:CIG75_06920"/>
<dbReference type="OrthoDB" id="2382083at2"/>
<dbReference type="EMBL" id="CP022657">
    <property type="protein sequence ID" value="ASS74731.1"/>
    <property type="molecule type" value="Genomic_DNA"/>
</dbReference>
<dbReference type="Proteomes" id="UP000214688">
    <property type="component" value="Chromosome"/>
</dbReference>
<sequence length="73" mass="8321">MNTRRFGYELTIKEIDANTSYEPLELCGLTGLGLDRMKSLLDNAVLPTDDSSRISGRDFVHWVHQNDLPVKKE</sequence>
<protein>
    <submittedName>
        <fullName evidence="1">Uncharacterized protein</fullName>
    </submittedName>
</protein>
<dbReference type="AlphaFoldDB" id="A0A223CZG7"/>
<organism evidence="1 2">
    <name type="scientific">Tumebacillus algifaecis</name>
    <dbReference type="NCBI Taxonomy" id="1214604"/>
    <lineage>
        <taxon>Bacteria</taxon>
        <taxon>Bacillati</taxon>
        <taxon>Bacillota</taxon>
        <taxon>Bacilli</taxon>
        <taxon>Bacillales</taxon>
        <taxon>Alicyclobacillaceae</taxon>
        <taxon>Tumebacillus</taxon>
    </lineage>
</organism>
<keyword evidence="2" id="KW-1185">Reference proteome</keyword>
<gene>
    <name evidence="1" type="ORF">CIG75_06920</name>
</gene>
<proteinExistence type="predicted"/>
<accession>A0A223CZG7</accession>
<evidence type="ECO:0000313" key="2">
    <source>
        <dbReference type="Proteomes" id="UP000214688"/>
    </source>
</evidence>
<dbReference type="RefSeq" id="WP_094235981.1">
    <property type="nucleotide sequence ID" value="NZ_CP022657.1"/>
</dbReference>